<dbReference type="SMART" id="SM00015">
    <property type="entry name" value="IQ"/>
    <property type="match status" value="1"/>
</dbReference>
<keyword evidence="3" id="KW-0862">Zinc</keyword>
<dbReference type="Gene3D" id="3.30.40.10">
    <property type="entry name" value="Zinc/RING finger domain, C3HC4 (zinc finger)"/>
    <property type="match status" value="1"/>
</dbReference>
<evidence type="ECO:0000256" key="4">
    <source>
        <dbReference type="PROSITE-ProRule" id="PRU00175"/>
    </source>
</evidence>
<evidence type="ECO:0000256" key="1">
    <source>
        <dbReference type="ARBA" id="ARBA00022723"/>
    </source>
</evidence>
<dbReference type="InterPro" id="IPR001841">
    <property type="entry name" value="Znf_RING"/>
</dbReference>
<evidence type="ECO:0000259" key="5">
    <source>
        <dbReference type="PROSITE" id="PS50089"/>
    </source>
</evidence>
<sequence>MLTLPKPTSFQFSNLSFLRVCFCIHLVHPMHPPLPLNHPHIPYFSKSLSILFLNPAVGVFSPSRSGVLFALILPVRAAQRLHLIPAAPPPLSDDEWHLVKERSAHRRDFQRPCAICKEELGIRSQVLLSCSHTFHKICLQAFEHFSGKKCCPLCCHEEYQARVVHEGTHWYRARCATRIQALWRGYLCRRQYKHKILALFPKDMSLQRKLHEEKVNNGKILHHL</sequence>
<dbReference type="GO" id="GO:0008270">
    <property type="term" value="F:zinc ion binding"/>
    <property type="evidence" value="ECO:0007669"/>
    <property type="project" value="UniProtKB-KW"/>
</dbReference>
<reference evidence="6" key="1">
    <citation type="submission" date="2025-08" db="UniProtKB">
        <authorList>
            <consortium name="Ensembl"/>
        </authorList>
    </citation>
    <scope>IDENTIFICATION</scope>
</reference>
<keyword evidence="1" id="KW-0479">Metal-binding</keyword>
<keyword evidence="7" id="KW-1185">Reference proteome</keyword>
<evidence type="ECO:0000313" key="7">
    <source>
        <dbReference type="Proteomes" id="UP000694388"/>
    </source>
</evidence>
<dbReference type="Proteomes" id="UP000694388">
    <property type="component" value="Unplaced"/>
</dbReference>
<dbReference type="GeneTree" id="ENSGT00390000003759"/>
<feature type="domain" description="RING-type" evidence="5">
    <location>
        <begin position="113"/>
        <end position="154"/>
    </location>
</feature>
<accession>A0A8C4QPX1</accession>
<dbReference type="PANTHER" id="PTHR14991">
    <property type="entry name" value="RING FINGER PROTEIN 32"/>
    <property type="match status" value="1"/>
</dbReference>
<proteinExistence type="predicted"/>
<dbReference type="InterPro" id="IPR042862">
    <property type="entry name" value="RNF32"/>
</dbReference>
<evidence type="ECO:0000313" key="6">
    <source>
        <dbReference type="Ensembl" id="ENSEBUP00000018830.1"/>
    </source>
</evidence>
<name>A0A8C4QPX1_EPTBU</name>
<evidence type="ECO:0000256" key="2">
    <source>
        <dbReference type="ARBA" id="ARBA00022771"/>
    </source>
</evidence>
<dbReference type="Pfam" id="PF00612">
    <property type="entry name" value="IQ"/>
    <property type="match status" value="1"/>
</dbReference>
<dbReference type="InterPro" id="IPR013083">
    <property type="entry name" value="Znf_RING/FYVE/PHD"/>
</dbReference>
<dbReference type="Pfam" id="PF13445">
    <property type="entry name" value="zf-RING_UBOX"/>
    <property type="match status" value="1"/>
</dbReference>
<protein>
    <recommendedName>
        <fullName evidence="5">RING-type domain-containing protein</fullName>
    </recommendedName>
</protein>
<keyword evidence="2 4" id="KW-0863">Zinc-finger</keyword>
<dbReference type="SUPFAM" id="SSF57850">
    <property type="entry name" value="RING/U-box"/>
    <property type="match status" value="1"/>
</dbReference>
<organism evidence="6 7">
    <name type="scientific">Eptatretus burgeri</name>
    <name type="common">Inshore hagfish</name>
    <dbReference type="NCBI Taxonomy" id="7764"/>
    <lineage>
        <taxon>Eukaryota</taxon>
        <taxon>Metazoa</taxon>
        <taxon>Chordata</taxon>
        <taxon>Craniata</taxon>
        <taxon>Vertebrata</taxon>
        <taxon>Cyclostomata</taxon>
        <taxon>Myxini</taxon>
        <taxon>Myxiniformes</taxon>
        <taxon>Myxinidae</taxon>
        <taxon>Eptatretinae</taxon>
        <taxon>Eptatretus</taxon>
    </lineage>
</organism>
<dbReference type="AlphaFoldDB" id="A0A8C4QPX1"/>
<dbReference type="CDD" id="cd16677">
    <property type="entry name" value="RING-H2_RNF32_rpt1"/>
    <property type="match status" value="1"/>
</dbReference>
<dbReference type="CDD" id="cd23767">
    <property type="entry name" value="IQCD"/>
    <property type="match status" value="1"/>
</dbReference>
<reference evidence="6" key="2">
    <citation type="submission" date="2025-09" db="UniProtKB">
        <authorList>
            <consortium name="Ensembl"/>
        </authorList>
    </citation>
    <scope>IDENTIFICATION</scope>
</reference>
<dbReference type="InterPro" id="IPR027370">
    <property type="entry name" value="Znf-RING_euk"/>
</dbReference>
<dbReference type="InterPro" id="IPR000048">
    <property type="entry name" value="IQ_motif_EF-hand-BS"/>
</dbReference>
<dbReference type="PROSITE" id="PS50089">
    <property type="entry name" value="ZF_RING_2"/>
    <property type="match status" value="1"/>
</dbReference>
<evidence type="ECO:0000256" key="3">
    <source>
        <dbReference type="ARBA" id="ARBA00022833"/>
    </source>
</evidence>
<dbReference type="PROSITE" id="PS50096">
    <property type="entry name" value="IQ"/>
    <property type="match status" value="1"/>
</dbReference>
<dbReference type="Ensembl" id="ENSEBUT00000019406.1">
    <property type="protein sequence ID" value="ENSEBUP00000018830.1"/>
    <property type="gene ID" value="ENSEBUG00000011742.1"/>
</dbReference>
<dbReference type="PANTHER" id="PTHR14991:SF0">
    <property type="entry name" value="RING FINGER PROTEIN 32"/>
    <property type="match status" value="1"/>
</dbReference>
<dbReference type="SMART" id="SM00184">
    <property type="entry name" value="RING"/>
    <property type="match status" value="1"/>
</dbReference>